<dbReference type="SMART" id="SM00365">
    <property type="entry name" value="LRR_SD22"/>
    <property type="match status" value="3"/>
</dbReference>
<evidence type="ECO:0000256" key="1">
    <source>
        <dbReference type="ARBA" id="ARBA00004430"/>
    </source>
</evidence>
<dbReference type="PANTHER" id="PTHR15454">
    <property type="entry name" value="NISCHARIN RELATED"/>
    <property type="match status" value="1"/>
</dbReference>
<keyword evidence="3" id="KW-0677">Repeat</keyword>
<keyword evidence="5" id="KW-1185">Reference proteome</keyword>
<evidence type="ECO:0000313" key="5">
    <source>
        <dbReference type="Proteomes" id="UP000747399"/>
    </source>
</evidence>
<sequence length="180" mass="20033">MAKGLTIKDAIKVFEERKGIAATEAEKVELHGMIPPIEKMDATLSTLKACKHLALSTNNIEKISSLSGMENLRILSLGRNLIKKIENLDAVADTLEELWISYNQIASLISSWSEIDKLAVLDKLEDLLLVGNPLYNDYKENNATSEYRIEVVKRLPNLKKLDGMPVDVDEREQANAARGA</sequence>
<evidence type="ECO:0000256" key="2">
    <source>
        <dbReference type="ARBA" id="ARBA00022614"/>
    </source>
</evidence>
<proteinExistence type="predicted"/>
<evidence type="ECO:0000313" key="4">
    <source>
        <dbReference type="EMBL" id="GIL45615.1"/>
    </source>
</evidence>
<comment type="caution">
    <text evidence="4">The sequence shown here is derived from an EMBL/GenBank/DDBJ whole genome shotgun (WGS) entry which is preliminary data.</text>
</comment>
<dbReference type="InterPro" id="IPR001611">
    <property type="entry name" value="Leu-rich_rpt"/>
</dbReference>
<comment type="subcellular location">
    <subcellularLocation>
        <location evidence="1">Cytoplasm</location>
        <location evidence="1">Cytoskeleton</location>
        <location evidence="1">Cilium axoneme</location>
    </subcellularLocation>
</comment>
<dbReference type="EMBL" id="BNCO01000003">
    <property type="protein sequence ID" value="GIL45615.1"/>
    <property type="molecule type" value="Genomic_DNA"/>
</dbReference>
<dbReference type="InterPro" id="IPR032675">
    <property type="entry name" value="LRR_dom_sf"/>
</dbReference>
<dbReference type="SUPFAM" id="SSF52058">
    <property type="entry name" value="L domain-like"/>
    <property type="match status" value="1"/>
</dbReference>
<accession>A0A8J4EVQ2</accession>
<name>A0A8J4EVQ2_9CHLO</name>
<dbReference type="AlphaFoldDB" id="A0A8J4EVQ2"/>
<dbReference type="Pfam" id="PF14580">
    <property type="entry name" value="LRR_9"/>
    <property type="match status" value="1"/>
</dbReference>
<dbReference type="GO" id="GO:0005930">
    <property type="term" value="C:axoneme"/>
    <property type="evidence" value="ECO:0007669"/>
    <property type="project" value="UniProtKB-SubCell"/>
</dbReference>
<dbReference type="Gene3D" id="3.80.10.10">
    <property type="entry name" value="Ribonuclease Inhibitor"/>
    <property type="match status" value="1"/>
</dbReference>
<organism evidence="4 5">
    <name type="scientific">Volvox africanus</name>
    <dbReference type="NCBI Taxonomy" id="51714"/>
    <lineage>
        <taxon>Eukaryota</taxon>
        <taxon>Viridiplantae</taxon>
        <taxon>Chlorophyta</taxon>
        <taxon>core chlorophytes</taxon>
        <taxon>Chlorophyceae</taxon>
        <taxon>CS clade</taxon>
        <taxon>Chlamydomonadales</taxon>
        <taxon>Volvocaceae</taxon>
        <taxon>Volvox</taxon>
    </lineage>
</organism>
<gene>
    <name evidence="4" type="ORF">Vafri_2814</name>
</gene>
<protein>
    <submittedName>
        <fullName evidence="4">Uncharacterized protein</fullName>
    </submittedName>
</protein>
<reference evidence="4" key="1">
    <citation type="journal article" date="2021" name="Proc. Natl. Acad. Sci. U.S.A.">
        <title>Three genomes in the algal genus Volvox reveal the fate of a haploid sex-determining region after a transition to homothallism.</title>
        <authorList>
            <person name="Yamamoto K."/>
            <person name="Hamaji T."/>
            <person name="Kawai-Toyooka H."/>
            <person name="Matsuzaki R."/>
            <person name="Takahashi F."/>
            <person name="Nishimura Y."/>
            <person name="Kawachi M."/>
            <person name="Noguchi H."/>
            <person name="Minakuchi Y."/>
            <person name="Umen J.G."/>
            <person name="Toyoda A."/>
            <person name="Nozaki H."/>
        </authorList>
    </citation>
    <scope>NUCLEOTIDE SEQUENCE</scope>
    <source>
        <strain evidence="4">NIES-3780</strain>
    </source>
</reference>
<keyword evidence="2" id="KW-0433">Leucine-rich repeat</keyword>
<dbReference type="PANTHER" id="PTHR15454:SF73">
    <property type="entry name" value="DYNEIN AXONEMAL LIGHT CHAIN 1"/>
    <property type="match status" value="1"/>
</dbReference>
<dbReference type="Proteomes" id="UP000747399">
    <property type="component" value="Unassembled WGS sequence"/>
</dbReference>
<dbReference type="PROSITE" id="PS51450">
    <property type="entry name" value="LRR"/>
    <property type="match status" value="1"/>
</dbReference>
<evidence type="ECO:0000256" key="3">
    <source>
        <dbReference type="ARBA" id="ARBA00022737"/>
    </source>
</evidence>